<sequence length="260" mass="28411">MPVFIPPQPRQGLARSTPCGFMPRGIYTSQHETTLPVLDRNMLAMGMGMLLARQDDPAIWLSSEAERAASLNAFLKYRPAGDIWVFGYGSLIWNPAIKTMDQCVARLSGWHRSFCLSMTAGRGTAAQPGLALGLDHGGDCLGIAYRIARQDVQSELSILWSREMLLGGYIPKWVEITDQDGHPVANAMTFVIDPSHRNYAGDLSTPAIIRRLATAAGSWGSAADYLFRTLTALRERQIHDAHLEKIGALVTSSLLCAGQV</sequence>
<reference evidence="3 4" key="1">
    <citation type="submission" date="2017-09" db="EMBL/GenBank/DDBJ databases">
        <title>Biodiversity and function of Thalassospira species in the particle-attached aromatic-hydrocarbon-degrading consortia from the surface seawater of the South China Sea.</title>
        <authorList>
            <person name="Dong C."/>
            <person name="Liu R."/>
            <person name="Shao Z."/>
        </authorList>
    </citation>
    <scope>NUCLEOTIDE SEQUENCE [LARGE SCALE GENOMIC DNA]</scope>
    <source>
        <strain evidence="3 4">CSC1P2</strain>
    </source>
</reference>
<name>A0A2N3KBV3_9PROT</name>
<organism evidence="3 4">
    <name type="scientific">Thalassospira marina</name>
    <dbReference type="NCBI Taxonomy" id="2048283"/>
    <lineage>
        <taxon>Bacteria</taxon>
        <taxon>Pseudomonadati</taxon>
        <taxon>Pseudomonadota</taxon>
        <taxon>Alphaproteobacteria</taxon>
        <taxon>Rhodospirillales</taxon>
        <taxon>Thalassospiraceae</taxon>
        <taxon>Thalassospira</taxon>
    </lineage>
</organism>
<dbReference type="PANTHER" id="PTHR12192">
    <property type="entry name" value="CATION TRANSPORT PROTEIN CHAC-RELATED"/>
    <property type="match status" value="1"/>
</dbReference>
<dbReference type="GO" id="GO:0005737">
    <property type="term" value="C:cytoplasm"/>
    <property type="evidence" value="ECO:0007669"/>
    <property type="project" value="TreeGrafter"/>
</dbReference>
<dbReference type="GO" id="GO:0006751">
    <property type="term" value="P:glutathione catabolic process"/>
    <property type="evidence" value="ECO:0007669"/>
    <property type="project" value="InterPro"/>
</dbReference>
<accession>A0A2N3KBV3</accession>
<protein>
    <recommendedName>
        <fullName evidence="1">glutathione-specific gamma-glutamylcyclotransferase</fullName>
        <ecNumber evidence="1">4.3.2.7</ecNumber>
    </recommendedName>
</protein>
<evidence type="ECO:0000256" key="2">
    <source>
        <dbReference type="ARBA" id="ARBA00023239"/>
    </source>
</evidence>
<dbReference type="CDD" id="cd06661">
    <property type="entry name" value="GGCT_like"/>
    <property type="match status" value="1"/>
</dbReference>
<dbReference type="Pfam" id="PF04752">
    <property type="entry name" value="ChaC"/>
    <property type="match status" value="1"/>
</dbReference>
<dbReference type="GO" id="GO:0016740">
    <property type="term" value="F:transferase activity"/>
    <property type="evidence" value="ECO:0007669"/>
    <property type="project" value="UniProtKB-KW"/>
</dbReference>
<evidence type="ECO:0000256" key="1">
    <source>
        <dbReference type="ARBA" id="ARBA00012344"/>
    </source>
</evidence>
<dbReference type="Gene3D" id="3.10.490.10">
    <property type="entry name" value="Gamma-glutamyl cyclotransferase-like"/>
    <property type="match status" value="1"/>
</dbReference>
<dbReference type="EMBL" id="NWTK01000025">
    <property type="protein sequence ID" value="PKR48037.1"/>
    <property type="molecule type" value="Genomic_DNA"/>
</dbReference>
<evidence type="ECO:0000313" key="3">
    <source>
        <dbReference type="EMBL" id="PKR48037.1"/>
    </source>
</evidence>
<evidence type="ECO:0000313" key="4">
    <source>
        <dbReference type="Proteomes" id="UP000233597"/>
    </source>
</evidence>
<dbReference type="PANTHER" id="PTHR12192:SF2">
    <property type="entry name" value="GLUTATHIONE-SPECIFIC GAMMA-GLUTAMYLCYCLOTRANSFERASE 2"/>
    <property type="match status" value="1"/>
</dbReference>
<keyword evidence="3" id="KW-0808">Transferase</keyword>
<dbReference type="Proteomes" id="UP000233597">
    <property type="component" value="Unassembled WGS sequence"/>
</dbReference>
<keyword evidence="2" id="KW-0456">Lyase</keyword>
<dbReference type="GO" id="GO:0061928">
    <property type="term" value="F:glutathione specific gamma-glutamylcyclotransferase activity"/>
    <property type="evidence" value="ECO:0007669"/>
    <property type="project" value="UniProtKB-EC"/>
</dbReference>
<comment type="caution">
    <text evidence="3">The sequence shown here is derived from an EMBL/GenBank/DDBJ whole genome shotgun (WGS) entry which is preliminary data.</text>
</comment>
<dbReference type="EC" id="4.3.2.7" evidence="1"/>
<dbReference type="OrthoDB" id="9795692at2"/>
<dbReference type="InterPro" id="IPR006840">
    <property type="entry name" value="ChaC"/>
</dbReference>
<dbReference type="RefSeq" id="WP_101271607.1">
    <property type="nucleotide sequence ID" value="NZ_NWTK01000025.1"/>
</dbReference>
<dbReference type="SUPFAM" id="SSF110857">
    <property type="entry name" value="Gamma-glutamyl cyclotransferase-like"/>
    <property type="match status" value="1"/>
</dbReference>
<proteinExistence type="predicted"/>
<dbReference type="InterPro" id="IPR036568">
    <property type="entry name" value="GGCT-like_sf"/>
</dbReference>
<gene>
    <name evidence="3" type="ORF">COO20_25130</name>
</gene>
<dbReference type="AlphaFoldDB" id="A0A2N3KBV3"/>
<dbReference type="InterPro" id="IPR013024">
    <property type="entry name" value="GGCT-like"/>
</dbReference>